<name>A0A917DGL3_9FLAO</name>
<dbReference type="GO" id="GO:0016020">
    <property type="term" value="C:membrane"/>
    <property type="evidence" value="ECO:0007669"/>
    <property type="project" value="TreeGrafter"/>
</dbReference>
<evidence type="ECO:0000256" key="2">
    <source>
        <dbReference type="SAM" id="MobiDB-lite"/>
    </source>
</evidence>
<dbReference type="InterPro" id="IPR029865">
    <property type="entry name" value="KIAA0319-like"/>
</dbReference>
<dbReference type="InterPro" id="IPR022409">
    <property type="entry name" value="PKD/Chitinase_dom"/>
</dbReference>
<sequence length="1912" mass="193071">MVYLNPIIMKQKRQFQNELRHVIPIKNWLTTNSRFQSAFLTMKTICTTLIVVITLMATHETKAQIVSGAALKANFGIDADVYANRLQFGNLAGPIGTDDWFANPSLWPGSGLGVIDVTNAAGIKASILANNNFSFEKRMSVPYNTILGTNIWIDAVYARDNNSSQGNSDATSFSGNSNKNGDDPTTWSLGSGGSPPKNDLIDVFGYLRRDISPAALAQSPTGILWGFGGATTVSADGNSHTDFEFFRREVTYNGNALVNAGPNAGHTAWVFEPDGSIDIPGDILVAVDFANGGANPQASVRIWMSSADIANFNSRPNRPFSLTGTFDQGNGSGVFGYAGITTKDPTAEATVFAVVNVTAPTLGAPWGSQEGNAAYFDDMKALQFAEFGINLTALGLDSRSNDDGPCNNLLGSLLVKTRSSASFTAELKDFSGPFLFGNITDVDVTANASNEVTCTNPTATLTATNVTPPGASIKWYGPSPGPGQLGPELVGNAPVVSNPGVYTVRASAGPVGCFAEDTVTVTENKTPPNANAGADKELTCTVTSIALSGASTTPGATFAWVASNGGNIVSGANTATPTVNAAGTYTLTVTNPANGCTATDVALVTLDNTPPNANAGADKELTCTVTSIALSGASTTPGATFAWIASNGGNIVSGANTATPTVNAAGTYTLTVTNPANGCTATDVALVTMNNTPPNANAGADKELTCTVTSIALSGSSTTPGATFAWVASDGGNIVSGANTATPTVNAAGTYTLTVTNPANGCTTTDIALVTLNNTPPNANAGADKELTCTVTSIALSGASTTPGATFAWVASNGGNIVSGANTATPTVNAAGTYTLTVTNPANGCTATDIALVTLNNTPPNANAGADKELTCIVTSIALSGSSTTPGATFAWIASNGGNIVSGANTATPTVNAAGTYTLTVTNPANGCTATDVALVTFDGNLPNANAGADKELTCTVTSIALSGSSTTPGATFAWVASNGGNIVSGANTATPTVNAAGTYTLTVTNPANGCTATDVALVTLDNTPPNANAGADKELTCTVTSIALSGSSTTPGATFAWVASNGGNIVSGANTATPTVNAAGTYTLTVTNPANGCTATDVALVTLNNTPPNANAGADKELTCTVTSIALSGSSTTPGATFAWVASNGGNIVSGANTATPTVNAAGTYTLTVTNPANGCTATDIALVTLNNTPPNANAGADKELTCIVTSIALSGSSTTPGATFAWIASNGGNIVSGANTATPTVNAAGTYTLTVTNPANGCTATDVALVTLDGNLPNANAGADKELTCTVTSIALSGSSTTPGATFAWVASNGGNIVSGANTATPTVNGAGTYTLTVTNPANGCTATDVALVTLDNTPPNANAGADKELTCTVASIALSGSSTTPGATFAWIASNGGNIVSGANTATPTVNAAGTYTLTVTNPANGCTATDVALVTINNTPPNANAGADKELTCTVTSIALSGSSTTPGATFAWVASNGGNIVSGANTATPTVNAAGTYTLTVTNPANGCTATDVALVTLNNTPPNANAGADKELNCTSKSVSLSGSSTTPGATFAWVASNGGNIAFGADTATPTVDAAGTYTLTVTNPDNGCTATDVALVTLNNTPPNANAGDDAQISCDTSTVQLSGSSTTVNVSFSWSTLDGNIVSGADTATPTVDMEGTYVLTVTDLSNGCTTQDEVVVTRPECEFFDGCTIGYWKNHPGSWCGNYSPGTKYGTVFTSAPNNIKNKTFMEVLNLGGGGPANLGRQSVAALLNICHAFVNYGEPYLNNTQLLITTVNNAFASNGNATGNLATALDDLNNAGCSIDAHNNPIDPIQFRTEATIGRDLFDIYPVPFQEEISIKYNFDYKSKVTIEIFDYRGILVYKYQDSNGYTNKEESINMHFARNEGQLFMVRVTTDKESTTKTIIKARK</sequence>
<evidence type="ECO:0000313" key="6">
    <source>
        <dbReference type="Proteomes" id="UP000625735"/>
    </source>
</evidence>
<dbReference type="Pfam" id="PF18962">
    <property type="entry name" value="Por_Secre_tail"/>
    <property type="match status" value="1"/>
</dbReference>
<dbReference type="PROSITE" id="PS50093">
    <property type="entry name" value="PKD"/>
    <property type="match status" value="1"/>
</dbReference>
<dbReference type="Gene3D" id="2.60.40.10">
    <property type="entry name" value="Immunoglobulins"/>
    <property type="match status" value="13"/>
</dbReference>
<dbReference type="InterPro" id="IPR026444">
    <property type="entry name" value="Secre_tail"/>
</dbReference>
<feature type="domain" description="Ig-like" evidence="4">
    <location>
        <begin position="682"/>
        <end position="806"/>
    </location>
</feature>
<feature type="region of interest" description="Disordered" evidence="2">
    <location>
        <begin position="164"/>
        <end position="194"/>
    </location>
</feature>
<dbReference type="InterPro" id="IPR003599">
    <property type="entry name" value="Ig_sub"/>
</dbReference>
<evidence type="ECO:0000259" key="3">
    <source>
        <dbReference type="PROSITE" id="PS50093"/>
    </source>
</evidence>
<feature type="domain" description="Ig-like" evidence="4">
    <location>
        <begin position="826"/>
        <end position="974"/>
    </location>
</feature>
<proteinExistence type="predicted"/>
<feature type="domain" description="Ig-like" evidence="4">
    <location>
        <begin position="1014"/>
        <end position="1140"/>
    </location>
</feature>
<comment type="caution">
    <text evidence="5">The sequence shown here is derived from an EMBL/GenBank/DDBJ whole genome shotgun (WGS) entry which is preliminary data.</text>
</comment>
<reference evidence="5" key="1">
    <citation type="journal article" date="2014" name="Int. J. Syst. Evol. Microbiol.">
        <title>Complete genome sequence of Corynebacterium casei LMG S-19264T (=DSM 44701T), isolated from a smear-ripened cheese.</title>
        <authorList>
            <consortium name="US DOE Joint Genome Institute (JGI-PGF)"/>
            <person name="Walter F."/>
            <person name="Albersmeier A."/>
            <person name="Kalinowski J."/>
            <person name="Ruckert C."/>
        </authorList>
    </citation>
    <scope>NUCLEOTIDE SEQUENCE</scope>
    <source>
        <strain evidence="5">CGMCC 1.12506</strain>
    </source>
</reference>
<accession>A0A917DGL3</accession>
<evidence type="ECO:0000256" key="1">
    <source>
        <dbReference type="ARBA" id="ARBA00022729"/>
    </source>
</evidence>
<dbReference type="Proteomes" id="UP000625735">
    <property type="component" value="Unassembled WGS sequence"/>
</dbReference>
<dbReference type="InterPro" id="IPR013783">
    <property type="entry name" value="Ig-like_fold"/>
</dbReference>
<evidence type="ECO:0008006" key="7">
    <source>
        <dbReference type="Google" id="ProtNLM"/>
    </source>
</evidence>
<dbReference type="GO" id="GO:0031410">
    <property type="term" value="C:cytoplasmic vesicle"/>
    <property type="evidence" value="ECO:0007669"/>
    <property type="project" value="TreeGrafter"/>
</dbReference>
<gene>
    <name evidence="5" type="ORF">GCM10011343_27010</name>
</gene>
<dbReference type="PANTHER" id="PTHR46182">
    <property type="entry name" value="FI19480P1"/>
    <property type="match status" value="1"/>
</dbReference>
<dbReference type="SMART" id="SM00089">
    <property type="entry name" value="PKD"/>
    <property type="match status" value="15"/>
</dbReference>
<protein>
    <recommendedName>
        <fullName evidence="7">Por secretion system C-terminal sorting domain-containing protein</fullName>
    </recommendedName>
</protein>
<evidence type="ECO:0000259" key="4">
    <source>
        <dbReference type="PROSITE" id="PS50835"/>
    </source>
</evidence>
<feature type="domain" description="Ig-like" evidence="4">
    <location>
        <begin position="1512"/>
        <end position="1636"/>
    </location>
</feature>
<organism evidence="5 6">
    <name type="scientific">Flavobacterium orientale</name>
    <dbReference type="NCBI Taxonomy" id="1756020"/>
    <lineage>
        <taxon>Bacteria</taxon>
        <taxon>Pseudomonadati</taxon>
        <taxon>Bacteroidota</taxon>
        <taxon>Flavobacteriia</taxon>
        <taxon>Flavobacteriales</taxon>
        <taxon>Flavobacteriaceae</taxon>
        <taxon>Flavobacterium</taxon>
    </lineage>
</organism>
<evidence type="ECO:0000313" key="5">
    <source>
        <dbReference type="EMBL" id="GGD35739.1"/>
    </source>
</evidence>
<feature type="domain" description="PKD" evidence="3">
    <location>
        <begin position="693"/>
        <end position="756"/>
    </location>
</feature>
<dbReference type="InterPro" id="IPR007110">
    <property type="entry name" value="Ig-like_dom"/>
</dbReference>
<dbReference type="SUPFAM" id="SSF49299">
    <property type="entry name" value="PKD domain"/>
    <property type="match status" value="10"/>
</dbReference>
<dbReference type="PROSITE" id="PS50835">
    <property type="entry name" value="IG_LIKE"/>
    <property type="match status" value="7"/>
</dbReference>
<dbReference type="InterPro" id="IPR000601">
    <property type="entry name" value="PKD_dom"/>
</dbReference>
<keyword evidence="1" id="KW-0732">Signal</keyword>
<reference evidence="5" key="2">
    <citation type="submission" date="2020-09" db="EMBL/GenBank/DDBJ databases">
        <authorList>
            <person name="Sun Q."/>
            <person name="Zhou Y."/>
        </authorList>
    </citation>
    <scope>NUCLEOTIDE SEQUENCE</scope>
    <source>
        <strain evidence="5">CGMCC 1.12506</strain>
    </source>
</reference>
<keyword evidence="6" id="KW-1185">Reference proteome</keyword>
<feature type="compositionally biased region" description="Polar residues" evidence="2">
    <location>
        <begin position="164"/>
        <end position="189"/>
    </location>
</feature>
<dbReference type="SMART" id="SM00409">
    <property type="entry name" value="IG"/>
    <property type="match status" value="13"/>
</dbReference>
<feature type="domain" description="Ig-like" evidence="4">
    <location>
        <begin position="1346"/>
        <end position="1472"/>
    </location>
</feature>
<dbReference type="InterPro" id="IPR035986">
    <property type="entry name" value="PKD_dom_sf"/>
</dbReference>
<dbReference type="EMBL" id="BMFG01000014">
    <property type="protein sequence ID" value="GGD35739.1"/>
    <property type="molecule type" value="Genomic_DNA"/>
</dbReference>
<dbReference type="PANTHER" id="PTHR46182:SF2">
    <property type="entry name" value="FI19480P1"/>
    <property type="match status" value="1"/>
</dbReference>
<feature type="domain" description="Ig-like" evidence="4">
    <location>
        <begin position="499"/>
        <end position="640"/>
    </location>
</feature>
<feature type="domain" description="Ig-like" evidence="4">
    <location>
        <begin position="1158"/>
        <end position="1306"/>
    </location>
</feature>